<accession>A0ACB7F032</accession>
<comment type="caution">
    <text evidence="1">The sequence shown here is derived from an EMBL/GenBank/DDBJ whole genome shotgun (WGS) entry which is preliminary data.</text>
</comment>
<evidence type="ECO:0000313" key="1">
    <source>
        <dbReference type="EMBL" id="KAG8007486.1"/>
    </source>
</evidence>
<feature type="non-terminal residue" evidence="1">
    <location>
        <position position="1"/>
    </location>
</feature>
<protein>
    <submittedName>
        <fullName evidence="1">Dynein intermediate chain 1</fullName>
    </submittedName>
</protein>
<reference evidence="1" key="1">
    <citation type="submission" date="2020-04" db="EMBL/GenBank/DDBJ databases">
        <title>A chromosome-scale assembly and high-density genetic map of the yellow drum (Nibea albiflora) genome.</title>
        <authorList>
            <person name="Xu D."/>
            <person name="Zhang W."/>
            <person name="Chen R."/>
            <person name="Tan P."/>
            <person name="Wang L."/>
            <person name="Song H."/>
            <person name="Tian L."/>
            <person name="Zhu Q."/>
            <person name="Wang B."/>
        </authorList>
    </citation>
    <scope>NUCLEOTIDE SEQUENCE</scope>
    <source>
        <strain evidence="1">ZJHYS-2018</strain>
    </source>
</reference>
<keyword evidence="2" id="KW-1185">Reference proteome</keyword>
<gene>
    <name evidence="1" type="primary">DNAI1</name>
    <name evidence="1" type="ORF">GBF38_013044</name>
</gene>
<proteinExistence type="predicted"/>
<feature type="non-terminal residue" evidence="1">
    <location>
        <position position="622"/>
    </location>
</feature>
<organism evidence="1 2">
    <name type="scientific">Nibea albiflora</name>
    <name type="common">Yellow drum</name>
    <name type="synonym">Corvina albiflora</name>
    <dbReference type="NCBI Taxonomy" id="240163"/>
    <lineage>
        <taxon>Eukaryota</taxon>
        <taxon>Metazoa</taxon>
        <taxon>Chordata</taxon>
        <taxon>Craniata</taxon>
        <taxon>Vertebrata</taxon>
        <taxon>Euteleostomi</taxon>
        <taxon>Actinopterygii</taxon>
        <taxon>Neopterygii</taxon>
        <taxon>Teleostei</taxon>
        <taxon>Neoteleostei</taxon>
        <taxon>Acanthomorphata</taxon>
        <taxon>Eupercaria</taxon>
        <taxon>Sciaenidae</taxon>
        <taxon>Nibea</taxon>
    </lineage>
</organism>
<sequence length="622" mass="70779">QDEEEAVDIGDGKTLTVPPDQLELTEAELKEEITRTLTANNPHAPQNIVRYSFKERSYKPILVMDQMAVLFEMEGNLVYIDSDEGRRLRAKECLSEETATVDTEAEPDKAESETQATSVEEGEEAGDEDRPDSVASKTDKKEPKITNQFNFSERASQTLNNPLRERSCQTEPPPRSTFSATANQWEIYDAYEKELQKQEKNKEKQKAVPSKKDDDESKKKMIPMETQHNDLTKVASAAKILERMVSQNIFDDIAQDFKYFEDPSDEFRGQEGTLLPLWKFQYDKAKRLSVTALSWNNKYNDLFAAGMGSYDFSNQGHGMLIFYTLKNPSFPEYIYPTSSGVLCIDIHEQRSYLVAVGFYDGSVAVYNLKKKGHRDPVYMSTAKTGKHTDPVWQVRWQSDDLDNNHNFYSVSSDGRVVSWTLNELVFRDIIRLSLNSAVPEGPEGAQQPSIACGTSLDFHKHIGYLFLVGTEEGQIHKCSKWYSNQYLETYHAHSMEVDAVKWNHFHPKVFISCSSDWTVKIWDHTIKTPMFTFDLKAAVSDVAWAPYSSTVFAAVTIDGMVHVFDLNVNRHEAICQQLVVDKKKTKLTTIAFNAIHPIIIVGDDRGYVASFKLSPNLRKKPK</sequence>
<name>A0ACB7F032_NIBAL</name>
<dbReference type="Proteomes" id="UP000805704">
    <property type="component" value="Chromosome 2"/>
</dbReference>
<dbReference type="EMBL" id="CM024790">
    <property type="protein sequence ID" value="KAG8007486.1"/>
    <property type="molecule type" value="Genomic_DNA"/>
</dbReference>
<evidence type="ECO:0000313" key="2">
    <source>
        <dbReference type="Proteomes" id="UP000805704"/>
    </source>
</evidence>